<dbReference type="Gene3D" id="1.20.5.100">
    <property type="entry name" value="Cytochrome c1, transmembrane anchor, C-terminal"/>
    <property type="match status" value="1"/>
</dbReference>
<comment type="pathway">
    <text evidence="1">Nucleotide-sugar biosynthesis; UDP-alpha-D-glucuronate biosynthesis; UDP-alpha-D-glucuronate from UDP-alpha-D-glucose: step 1/1.</text>
</comment>
<dbReference type="Pfam" id="PF00984">
    <property type="entry name" value="UDPG_MGDP_dh"/>
    <property type="match status" value="1"/>
</dbReference>
<proteinExistence type="inferred from homology"/>
<feature type="non-terminal residue" evidence="12">
    <location>
        <position position="1"/>
    </location>
</feature>
<feature type="binding site" evidence="9">
    <location>
        <position position="438"/>
    </location>
    <ligand>
        <name>NAD(+)</name>
        <dbReference type="ChEBI" id="CHEBI:57540"/>
    </ligand>
</feature>
<evidence type="ECO:0000256" key="1">
    <source>
        <dbReference type="ARBA" id="ARBA00004701"/>
    </source>
</evidence>
<feature type="non-terminal residue" evidence="12">
    <location>
        <position position="608"/>
    </location>
</feature>
<protein>
    <recommendedName>
        <fullName evidence="3">UDP-glucose 6-dehydrogenase</fullName>
        <ecNumber evidence="3">1.1.1.22</ecNumber>
    </recommendedName>
</protein>
<feature type="binding site" evidence="8">
    <location>
        <begin position="357"/>
        <end position="361"/>
    </location>
    <ligand>
        <name>substrate</name>
    </ligand>
</feature>
<dbReference type="SUPFAM" id="SSF51735">
    <property type="entry name" value="NAD(P)-binding Rossmann-fold domains"/>
    <property type="match status" value="1"/>
</dbReference>
<feature type="region of interest" description="Disordered" evidence="10">
    <location>
        <begin position="1"/>
        <end position="26"/>
    </location>
</feature>
<feature type="binding site" evidence="9">
    <location>
        <position position="98"/>
    </location>
    <ligand>
        <name>NAD(+)</name>
        <dbReference type="ChEBI" id="CHEBI:57540"/>
    </ligand>
</feature>
<dbReference type="SUPFAM" id="SSF52413">
    <property type="entry name" value="UDP-glucose/GDP-mannose dehydrogenase C-terminal domain"/>
    <property type="match status" value="1"/>
</dbReference>
<evidence type="ECO:0000256" key="10">
    <source>
        <dbReference type="SAM" id="MobiDB-lite"/>
    </source>
</evidence>
<feature type="binding site" evidence="9">
    <location>
        <position position="103"/>
    </location>
    <ligand>
        <name>NAD(+)</name>
        <dbReference type="ChEBI" id="CHEBI:57540"/>
    </ligand>
</feature>
<dbReference type="GO" id="GO:0005634">
    <property type="term" value="C:nucleus"/>
    <property type="evidence" value="ECO:0007669"/>
    <property type="project" value="TreeGrafter"/>
</dbReference>
<dbReference type="GO" id="GO:0003979">
    <property type="term" value="F:UDP-glucose 6-dehydrogenase activity"/>
    <property type="evidence" value="ECO:0007669"/>
    <property type="project" value="UniProtKB-EC"/>
</dbReference>
<comment type="catalytic activity">
    <reaction evidence="6">
        <text>UDP-alpha-D-glucose + 2 NAD(+) + H2O = UDP-alpha-D-glucuronate + 2 NADH + 3 H(+)</text>
        <dbReference type="Rhea" id="RHEA:23596"/>
        <dbReference type="ChEBI" id="CHEBI:15377"/>
        <dbReference type="ChEBI" id="CHEBI:15378"/>
        <dbReference type="ChEBI" id="CHEBI:57540"/>
        <dbReference type="ChEBI" id="CHEBI:57945"/>
        <dbReference type="ChEBI" id="CHEBI:58052"/>
        <dbReference type="ChEBI" id="CHEBI:58885"/>
        <dbReference type="EC" id="1.1.1.22"/>
    </reaction>
</comment>
<comment type="similarity">
    <text evidence="2">Belongs to the UDP-glucose/GDP-mannose dehydrogenase family.</text>
</comment>
<feature type="binding site" evidence="8">
    <location>
        <position position="431"/>
    </location>
    <ligand>
        <name>substrate</name>
    </ligand>
</feature>
<evidence type="ECO:0000256" key="4">
    <source>
        <dbReference type="ARBA" id="ARBA00023002"/>
    </source>
</evidence>
<dbReference type="GO" id="GO:0051287">
    <property type="term" value="F:NAD binding"/>
    <property type="evidence" value="ECO:0007669"/>
    <property type="project" value="InterPro"/>
</dbReference>
<feature type="binding site" evidence="8">
    <location>
        <begin position="254"/>
        <end position="257"/>
    </location>
    <ligand>
        <name>substrate</name>
    </ligand>
</feature>
<accession>A0A6G1I444</accession>
<dbReference type="InterPro" id="IPR036220">
    <property type="entry name" value="UDP-Glc/GDP-Man_DH_C_sf"/>
</dbReference>
<feature type="compositionally biased region" description="Acidic residues" evidence="10">
    <location>
        <begin position="1"/>
        <end position="11"/>
    </location>
</feature>
<feature type="binding site" evidence="9">
    <location>
        <position position="224"/>
    </location>
    <ligand>
        <name>NAD(+)</name>
        <dbReference type="ChEBI" id="CHEBI:57540"/>
    </ligand>
</feature>
<dbReference type="InterPro" id="IPR017476">
    <property type="entry name" value="UDP-Glc/GDP-Man"/>
</dbReference>
<dbReference type="PIRSF" id="PIRSF500134">
    <property type="entry name" value="UDPglc_DH_bac"/>
    <property type="match status" value="1"/>
</dbReference>
<evidence type="ECO:0000256" key="2">
    <source>
        <dbReference type="ARBA" id="ARBA00006601"/>
    </source>
</evidence>
<evidence type="ECO:0000313" key="12">
    <source>
        <dbReference type="EMBL" id="KAF2402839.1"/>
    </source>
</evidence>
<evidence type="ECO:0000313" key="13">
    <source>
        <dbReference type="Proteomes" id="UP000799640"/>
    </source>
</evidence>
<feature type="binding site" evidence="9">
    <location>
        <position position="257"/>
    </location>
    <ligand>
        <name>NAD(+)</name>
        <dbReference type="ChEBI" id="CHEBI:57540"/>
    </ligand>
</feature>
<dbReference type="GO" id="GO:0006024">
    <property type="term" value="P:glycosaminoglycan biosynthetic process"/>
    <property type="evidence" value="ECO:0007669"/>
    <property type="project" value="TreeGrafter"/>
</dbReference>
<dbReference type="EMBL" id="ML996690">
    <property type="protein sequence ID" value="KAF2402839.1"/>
    <property type="molecule type" value="Genomic_DNA"/>
</dbReference>
<evidence type="ECO:0000256" key="5">
    <source>
        <dbReference type="ARBA" id="ARBA00023027"/>
    </source>
</evidence>
<evidence type="ECO:0000256" key="8">
    <source>
        <dbReference type="PIRSR" id="PIRSR500134-2"/>
    </source>
</evidence>
<keyword evidence="5 9" id="KW-0520">NAD</keyword>
<dbReference type="SMART" id="SM00984">
    <property type="entry name" value="UDPG_MGDP_dh_C"/>
    <property type="match status" value="1"/>
</dbReference>
<dbReference type="Pfam" id="PF03720">
    <property type="entry name" value="UDPG_MGDP_dh_C"/>
    <property type="match status" value="1"/>
</dbReference>
<dbReference type="UniPathway" id="UPA00038">
    <property type="reaction ID" value="UER00491"/>
</dbReference>
<gene>
    <name evidence="12" type="ORF">EJ06DRAFT_464299</name>
</gene>
<dbReference type="Gene3D" id="3.40.50.720">
    <property type="entry name" value="NAD(P)-binding Rossmann-like Domain"/>
    <property type="match status" value="2"/>
</dbReference>
<reference evidence="12" key="1">
    <citation type="journal article" date="2020" name="Stud. Mycol.">
        <title>101 Dothideomycetes genomes: a test case for predicting lifestyles and emergence of pathogens.</title>
        <authorList>
            <person name="Haridas S."/>
            <person name="Albert R."/>
            <person name="Binder M."/>
            <person name="Bloem J."/>
            <person name="Labutti K."/>
            <person name="Salamov A."/>
            <person name="Andreopoulos B."/>
            <person name="Baker S."/>
            <person name="Barry K."/>
            <person name="Bills G."/>
            <person name="Bluhm B."/>
            <person name="Cannon C."/>
            <person name="Castanera R."/>
            <person name="Culley D."/>
            <person name="Daum C."/>
            <person name="Ezra D."/>
            <person name="Gonzalez J."/>
            <person name="Henrissat B."/>
            <person name="Kuo A."/>
            <person name="Liang C."/>
            <person name="Lipzen A."/>
            <person name="Lutzoni F."/>
            <person name="Magnuson J."/>
            <person name="Mondo S."/>
            <person name="Nolan M."/>
            <person name="Ohm R."/>
            <person name="Pangilinan J."/>
            <person name="Park H.-J."/>
            <person name="Ramirez L."/>
            <person name="Alfaro M."/>
            <person name="Sun H."/>
            <person name="Tritt A."/>
            <person name="Yoshinaga Y."/>
            <person name="Zwiers L.-H."/>
            <person name="Turgeon B."/>
            <person name="Goodwin S."/>
            <person name="Spatafora J."/>
            <person name="Crous P."/>
            <person name="Grigoriev I."/>
        </authorList>
    </citation>
    <scope>NUCLEOTIDE SEQUENCE</scope>
    <source>
        <strain evidence="12">CBS 262.69</strain>
    </source>
</reference>
<dbReference type="Pfam" id="PF03721">
    <property type="entry name" value="UDPG_MGDP_dh_N"/>
    <property type="match status" value="2"/>
</dbReference>
<dbReference type="InterPro" id="IPR008927">
    <property type="entry name" value="6-PGluconate_DH-like_C_sf"/>
</dbReference>
<dbReference type="OrthoDB" id="5059218at2759"/>
<dbReference type="PANTHER" id="PTHR11374">
    <property type="entry name" value="UDP-GLUCOSE DEHYDROGENASE/UDP-MANNAC DEHYDROGENASE"/>
    <property type="match status" value="1"/>
</dbReference>
<sequence length="608" mass="64037">PFLSDLSDEGSLEYSDFSTPEGSPSLCPLSSEGTLESNYMAVDDLSTSSVTLRKTGSAPQDDVPVIRKVCVIGAGYVGGPTAAVLALHNPHIDFTVLDRDPARIRRWNSGHLPIREPGLSEVVRVARDGYTSDPEPLVQNLRRIDSKLDAQDYQASDRKPNLMFSTDTPTVLADADLVFLAVNTPPKATGIGAGAASDLSALEGAVADIGKYAKAGTIVVEKSTVPCGTAHVIEQLLSASRPQTPFSILSNPEFLSEGTALRNLLHPDRILIGAPRTPAGAQATRALTALYTPFIPRSKILAIDTRSAELAKLAANAFLAQRISSINSLSALCTATGADVHEVAAAVGADARIGPAFLGAGLGFGGSCFGKDIASLAHTARALYLPDVGAYWASVLEVNVGQRVRAAGRIIARLNNSLVRKKVTILGFAYKKGTGDTRDSLAVQIVRILLAERPAEIAIFDPACSPAGIEREIEGLGHEGRVKVYTDPYAACRDANALLVVTDWDMFRSGSAARGTYTLGPDAGAVPIRADDSRIAVVPRGHTLGSAPACADECPECAAQRADGGAMGRLDWARVAYHLAEPRYVLDGRGVLGREEMGRLGIEVEGLG</sequence>
<feature type="binding site" evidence="9">
    <location>
        <position position="184"/>
    </location>
    <ligand>
        <name>NAD(+)</name>
        <dbReference type="ChEBI" id="CHEBI:57540"/>
    </ligand>
</feature>
<dbReference type="GO" id="GO:0006065">
    <property type="term" value="P:UDP-glucuronate biosynthetic process"/>
    <property type="evidence" value="ECO:0007669"/>
    <property type="project" value="UniProtKB-UniPathway"/>
</dbReference>
<name>A0A6G1I444_9PEZI</name>
<dbReference type="PIRSF" id="PIRSF000124">
    <property type="entry name" value="UDPglc_GDPman_dh"/>
    <property type="match status" value="1"/>
</dbReference>
<dbReference type="AlphaFoldDB" id="A0A6G1I444"/>
<feature type="binding site" evidence="8">
    <location>
        <position position="312"/>
    </location>
    <ligand>
        <name>substrate</name>
    </ligand>
</feature>
<dbReference type="NCBIfam" id="TIGR03026">
    <property type="entry name" value="NDP-sugDHase"/>
    <property type="match status" value="1"/>
</dbReference>
<dbReference type="SUPFAM" id="SSF48179">
    <property type="entry name" value="6-phosphogluconate dehydrogenase C-terminal domain-like"/>
    <property type="match status" value="1"/>
</dbReference>
<evidence type="ECO:0000256" key="6">
    <source>
        <dbReference type="ARBA" id="ARBA00047473"/>
    </source>
</evidence>
<evidence type="ECO:0000256" key="3">
    <source>
        <dbReference type="ARBA" id="ARBA00012954"/>
    </source>
</evidence>
<feature type="active site" description="Nucleophile" evidence="7">
    <location>
        <position position="368"/>
    </location>
</feature>
<evidence type="ECO:0000256" key="7">
    <source>
        <dbReference type="PIRSR" id="PIRSR500134-1"/>
    </source>
</evidence>
<feature type="binding site" evidence="9">
    <location>
        <position position="371"/>
    </location>
    <ligand>
        <name>NAD(+)</name>
        <dbReference type="ChEBI" id="CHEBI:57540"/>
    </ligand>
</feature>
<feature type="binding site" evidence="8">
    <location>
        <position position="365"/>
    </location>
    <ligand>
        <name>substrate</name>
    </ligand>
</feature>
<dbReference type="InterPro" id="IPR028357">
    <property type="entry name" value="UDPglc_DH_bac"/>
</dbReference>
<dbReference type="InterPro" id="IPR001732">
    <property type="entry name" value="UDP-Glc/GDP-Man_DH_N"/>
</dbReference>
<dbReference type="GO" id="GO:0000271">
    <property type="term" value="P:polysaccharide biosynthetic process"/>
    <property type="evidence" value="ECO:0007669"/>
    <property type="project" value="InterPro"/>
</dbReference>
<evidence type="ECO:0000259" key="11">
    <source>
        <dbReference type="SMART" id="SM00984"/>
    </source>
</evidence>
<dbReference type="FunFam" id="1.20.5.100:FF:000001">
    <property type="entry name" value="UDP-glucose 6-dehydrogenase"/>
    <property type="match status" value="1"/>
</dbReference>
<dbReference type="Proteomes" id="UP000799640">
    <property type="component" value="Unassembled WGS sequence"/>
</dbReference>
<feature type="domain" description="UDP-glucose/GDP-mannose dehydrogenase C-terminal" evidence="11">
    <location>
        <begin position="424"/>
        <end position="521"/>
    </location>
</feature>
<dbReference type="EC" id="1.1.1.22" evidence="3"/>
<evidence type="ECO:0000256" key="9">
    <source>
        <dbReference type="PIRSR" id="PIRSR500134-3"/>
    </source>
</evidence>
<dbReference type="InterPro" id="IPR036291">
    <property type="entry name" value="NAD(P)-bd_dom_sf"/>
</dbReference>
<dbReference type="PANTHER" id="PTHR11374:SF3">
    <property type="entry name" value="UDP-GLUCOSE 6-DEHYDROGENASE"/>
    <property type="match status" value="1"/>
</dbReference>
<keyword evidence="4" id="KW-0560">Oxidoreductase</keyword>
<organism evidence="12 13">
    <name type="scientific">Trichodelitschia bisporula</name>
    <dbReference type="NCBI Taxonomy" id="703511"/>
    <lineage>
        <taxon>Eukaryota</taxon>
        <taxon>Fungi</taxon>
        <taxon>Dikarya</taxon>
        <taxon>Ascomycota</taxon>
        <taxon>Pezizomycotina</taxon>
        <taxon>Dothideomycetes</taxon>
        <taxon>Dothideomycetes incertae sedis</taxon>
        <taxon>Phaeotrichales</taxon>
        <taxon>Phaeotrichaceae</taxon>
        <taxon>Trichodelitschia</taxon>
    </lineage>
</organism>
<dbReference type="InterPro" id="IPR014027">
    <property type="entry name" value="UDP-Glc/GDP-Man_DH_C"/>
</dbReference>
<dbReference type="InterPro" id="IPR014026">
    <property type="entry name" value="UDP-Glc/GDP-Man_DH_dimer"/>
</dbReference>
<dbReference type="InterPro" id="IPR028356">
    <property type="entry name" value="UDPglc_DH_euk"/>
</dbReference>
<keyword evidence="13" id="KW-1185">Reference proteome</keyword>